<gene>
    <name evidence="1" type="ORF">JJ685_14535</name>
</gene>
<name>A0A936Z0I0_9BURK</name>
<comment type="caution">
    <text evidence="1">The sequence shown here is derived from an EMBL/GenBank/DDBJ whole genome shotgun (WGS) entry which is preliminary data.</text>
</comment>
<protein>
    <submittedName>
        <fullName evidence="1">Uncharacterized protein</fullName>
    </submittedName>
</protein>
<organism evidence="1 2">
    <name type="scientific">Ramlibacter monticola</name>
    <dbReference type="NCBI Taxonomy" id="1926872"/>
    <lineage>
        <taxon>Bacteria</taxon>
        <taxon>Pseudomonadati</taxon>
        <taxon>Pseudomonadota</taxon>
        <taxon>Betaproteobacteria</taxon>
        <taxon>Burkholderiales</taxon>
        <taxon>Comamonadaceae</taxon>
        <taxon>Ramlibacter</taxon>
    </lineage>
</organism>
<dbReference type="RefSeq" id="WP_201674984.1">
    <property type="nucleotide sequence ID" value="NZ_JAEQNE010000003.1"/>
</dbReference>
<evidence type="ECO:0000313" key="2">
    <source>
        <dbReference type="Proteomes" id="UP000599109"/>
    </source>
</evidence>
<evidence type="ECO:0000313" key="1">
    <source>
        <dbReference type="EMBL" id="MBL0392353.1"/>
    </source>
</evidence>
<dbReference type="EMBL" id="JAEQNE010000003">
    <property type="protein sequence ID" value="MBL0392353.1"/>
    <property type="molecule type" value="Genomic_DNA"/>
</dbReference>
<proteinExistence type="predicted"/>
<accession>A0A936Z0I0</accession>
<reference evidence="1 2" key="1">
    <citation type="journal article" date="2017" name="Int. J. Syst. Evol. Microbiol.">
        <title>Ramlibacter monticola sp. nov., isolated from forest soil.</title>
        <authorList>
            <person name="Chaudhary D.K."/>
            <person name="Kim J."/>
        </authorList>
    </citation>
    <scope>NUCLEOTIDE SEQUENCE [LARGE SCALE GENOMIC DNA]</scope>
    <source>
        <strain evidence="1 2">KACC 19175</strain>
    </source>
</reference>
<sequence>MNRSTTEATVTGPQWTDVLRTVPGARLRLSLALKPAWRELLQRWLSTRGLELEPLEGAAAEVVRLDAQGGLLRLCAASTDIEVELHHGDDGVPALRGRARHGSRDWSFDVPRLSLQRAGSREAFVSRTVDGARLPWLKFSHARDGQGFAVTVFPGAIEAPVSSGWRALLPSAIELLSVRIEA</sequence>
<dbReference type="AlphaFoldDB" id="A0A936Z0I0"/>
<keyword evidence="2" id="KW-1185">Reference proteome</keyword>
<dbReference type="Proteomes" id="UP000599109">
    <property type="component" value="Unassembled WGS sequence"/>
</dbReference>